<keyword evidence="2 4" id="KW-0238">DNA-binding</keyword>
<dbReference type="EMBL" id="JBHSMK010000003">
    <property type="protein sequence ID" value="MFC5436008.1"/>
    <property type="molecule type" value="Genomic_DNA"/>
</dbReference>
<protein>
    <submittedName>
        <fullName evidence="6">TetR/AcrR family transcriptional regulator</fullName>
    </submittedName>
</protein>
<dbReference type="InterPro" id="IPR050109">
    <property type="entry name" value="HTH-type_TetR-like_transc_reg"/>
</dbReference>
<comment type="caution">
    <text evidence="6">The sequence shown here is derived from an EMBL/GenBank/DDBJ whole genome shotgun (WGS) entry which is preliminary data.</text>
</comment>
<name>A0ABW0JIU7_9GAMM</name>
<dbReference type="InterPro" id="IPR025996">
    <property type="entry name" value="MT1864/Rv1816-like_C"/>
</dbReference>
<evidence type="ECO:0000256" key="3">
    <source>
        <dbReference type="ARBA" id="ARBA00023163"/>
    </source>
</evidence>
<organism evidence="6 7">
    <name type="scientific">Rhodanobacter umsongensis</name>
    <dbReference type="NCBI Taxonomy" id="633153"/>
    <lineage>
        <taxon>Bacteria</taxon>
        <taxon>Pseudomonadati</taxon>
        <taxon>Pseudomonadota</taxon>
        <taxon>Gammaproteobacteria</taxon>
        <taxon>Lysobacterales</taxon>
        <taxon>Rhodanobacteraceae</taxon>
        <taxon>Rhodanobacter</taxon>
    </lineage>
</organism>
<keyword evidence="7" id="KW-1185">Reference proteome</keyword>
<dbReference type="SUPFAM" id="SSF48498">
    <property type="entry name" value="Tetracyclin repressor-like, C-terminal domain"/>
    <property type="match status" value="1"/>
</dbReference>
<dbReference type="RefSeq" id="WP_377302930.1">
    <property type="nucleotide sequence ID" value="NZ_JBHSMK010000003.1"/>
</dbReference>
<evidence type="ECO:0000256" key="1">
    <source>
        <dbReference type="ARBA" id="ARBA00023015"/>
    </source>
</evidence>
<evidence type="ECO:0000256" key="2">
    <source>
        <dbReference type="ARBA" id="ARBA00023125"/>
    </source>
</evidence>
<dbReference type="Gene3D" id="1.10.357.10">
    <property type="entry name" value="Tetracycline Repressor, domain 2"/>
    <property type="match status" value="1"/>
</dbReference>
<dbReference type="PRINTS" id="PR00455">
    <property type="entry name" value="HTHTETR"/>
</dbReference>
<sequence>MNLSTSGAWDHGHETSLCTSYTLVYNVRMTRDRILSAAKAVLESAGFEGLTIRRVAERAGLSPMALYRHFKNKDELVNALMQDGISAWETIVRGIRAQDPVKWLEALMKAYLDFALTQPHRFDAAFFLPAPAARRFPDDFAAGRSPAIALVMARIDQAKADGRFRDEPTFGIAMALVAYGQGFVSMQRARRFASDKQFKALYRAAQRQFLDSLKPSGKNE</sequence>
<evidence type="ECO:0000259" key="5">
    <source>
        <dbReference type="PROSITE" id="PS50977"/>
    </source>
</evidence>
<proteinExistence type="predicted"/>
<dbReference type="PANTHER" id="PTHR30055:SF234">
    <property type="entry name" value="HTH-TYPE TRANSCRIPTIONAL REGULATOR BETI"/>
    <property type="match status" value="1"/>
</dbReference>
<keyword evidence="1" id="KW-0805">Transcription regulation</keyword>
<dbReference type="InterPro" id="IPR001647">
    <property type="entry name" value="HTH_TetR"/>
</dbReference>
<dbReference type="InterPro" id="IPR009057">
    <property type="entry name" value="Homeodomain-like_sf"/>
</dbReference>
<reference evidence="7" key="1">
    <citation type="journal article" date="2019" name="Int. J. Syst. Evol. Microbiol.">
        <title>The Global Catalogue of Microorganisms (GCM) 10K type strain sequencing project: providing services to taxonomists for standard genome sequencing and annotation.</title>
        <authorList>
            <consortium name="The Broad Institute Genomics Platform"/>
            <consortium name="The Broad Institute Genome Sequencing Center for Infectious Disease"/>
            <person name="Wu L."/>
            <person name="Ma J."/>
        </authorList>
    </citation>
    <scope>NUCLEOTIDE SEQUENCE [LARGE SCALE GENOMIC DNA]</scope>
    <source>
        <strain evidence="7">JCM 17130</strain>
    </source>
</reference>
<dbReference type="InterPro" id="IPR036271">
    <property type="entry name" value="Tet_transcr_reg_TetR-rel_C_sf"/>
</dbReference>
<feature type="DNA-binding region" description="H-T-H motif" evidence="4">
    <location>
        <begin position="51"/>
        <end position="70"/>
    </location>
</feature>
<dbReference type="SUPFAM" id="SSF46689">
    <property type="entry name" value="Homeodomain-like"/>
    <property type="match status" value="1"/>
</dbReference>
<dbReference type="Pfam" id="PF13305">
    <property type="entry name" value="TetR_C_33"/>
    <property type="match status" value="1"/>
</dbReference>
<dbReference type="PROSITE" id="PS50977">
    <property type="entry name" value="HTH_TETR_2"/>
    <property type="match status" value="1"/>
</dbReference>
<keyword evidence="3" id="KW-0804">Transcription</keyword>
<dbReference type="PANTHER" id="PTHR30055">
    <property type="entry name" value="HTH-TYPE TRANSCRIPTIONAL REGULATOR RUTR"/>
    <property type="match status" value="1"/>
</dbReference>
<dbReference type="Pfam" id="PF00440">
    <property type="entry name" value="TetR_N"/>
    <property type="match status" value="1"/>
</dbReference>
<accession>A0ABW0JIU7</accession>
<dbReference type="Proteomes" id="UP001596013">
    <property type="component" value="Unassembled WGS sequence"/>
</dbReference>
<evidence type="ECO:0000313" key="7">
    <source>
        <dbReference type="Proteomes" id="UP001596013"/>
    </source>
</evidence>
<evidence type="ECO:0000313" key="6">
    <source>
        <dbReference type="EMBL" id="MFC5436008.1"/>
    </source>
</evidence>
<gene>
    <name evidence="6" type="ORF">ACFPME_05525</name>
</gene>
<evidence type="ECO:0000256" key="4">
    <source>
        <dbReference type="PROSITE-ProRule" id="PRU00335"/>
    </source>
</evidence>
<feature type="domain" description="HTH tetR-type" evidence="5">
    <location>
        <begin position="28"/>
        <end position="88"/>
    </location>
</feature>
<dbReference type="Gene3D" id="1.10.10.60">
    <property type="entry name" value="Homeodomain-like"/>
    <property type="match status" value="1"/>
</dbReference>